<dbReference type="InterPro" id="IPR036691">
    <property type="entry name" value="Endo/exonu/phosph_ase_sf"/>
</dbReference>
<dbReference type="CDD" id="cd01650">
    <property type="entry name" value="RT_nLTR_like"/>
    <property type="match status" value="1"/>
</dbReference>
<feature type="domain" description="Reverse transcriptase" evidence="1">
    <location>
        <begin position="365"/>
        <end position="621"/>
    </location>
</feature>
<accession>A0A147BFP4</accession>
<organism evidence="2">
    <name type="scientific">Ixodes ricinus</name>
    <name type="common">Common tick</name>
    <name type="synonym">Acarus ricinus</name>
    <dbReference type="NCBI Taxonomy" id="34613"/>
    <lineage>
        <taxon>Eukaryota</taxon>
        <taxon>Metazoa</taxon>
        <taxon>Ecdysozoa</taxon>
        <taxon>Arthropoda</taxon>
        <taxon>Chelicerata</taxon>
        <taxon>Arachnida</taxon>
        <taxon>Acari</taxon>
        <taxon>Parasitiformes</taxon>
        <taxon>Ixodida</taxon>
        <taxon>Ixodoidea</taxon>
        <taxon>Ixodidae</taxon>
        <taxon>Ixodinae</taxon>
        <taxon>Ixodes</taxon>
    </lineage>
</organism>
<proteinExistence type="predicted"/>
<dbReference type="AlphaFoldDB" id="A0A147BFP4"/>
<name>A0A147BFP4_IXORI</name>
<feature type="non-terminal residue" evidence="2">
    <location>
        <position position="1"/>
    </location>
</feature>
<dbReference type="GO" id="GO:0071897">
    <property type="term" value="P:DNA biosynthetic process"/>
    <property type="evidence" value="ECO:0007669"/>
    <property type="project" value="UniProtKB-ARBA"/>
</dbReference>
<dbReference type="InterPro" id="IPR005135">
    <property type="entry name" value="Endo/exonuclease/phosphatase"/>
</dbReference>
<protein>
    <submittedName>
        <fullName evidence="2">Putative l3</fullName>
    </submittedName>
</protein>
<dbReference type="PANTHER" id="PTHR33332">
    <property type="entry name" value="REVERSE TRANSCRIPTASE DOMAIN-CONTAINING PROTEIN"/>
    <property type="match status" value="1"/>
</dbReference>
<dbReference type="PROSITE" id="PS50878">
    <property type="entry name" value="RT_POL"/>
    <property type="match status" value="1"/>
</dbReference>
<dbReference type="Pfam" id="PF00078">
    <property type="entry name" value="RVT_1"/>
    <property type="match status" value="1"/>
</dbReference>
<evidence type="ECO:0000259" key="1">
    <source>
        <dbReference type="PROSITE" id="PS50878"/>
    </source>
</evidence>
<dbReference type="SUPFAM" id="SSF56672">
    <property type="entry name" value="DNA/RNA polymerases"/>
    <property type="match status" value="1"/>
</dbReference>
<evidence type="ECO:0000313" key="2">
    <source>
        <dbReference type="EMBL" id="JAR89630.1"/>
    </source>
</evidence>
<sequence length="829" mass="93202">SESYEQLRRSVERMVSVVGKYHNILVLGDFNAHIDWHDPLSPTPQDLASDSLLDIMDTNGFTQLCTEPTYTSPAGSTSYLDLCFVSNPTLVRGCVVTPGLSSSDHRAILLDMFASFPTRGPHSRLVRSYAKLDMQHLQRLVSLTPWDIVLSEPTINDMYDLYTSLMCALTSDTVPEKRSRRRHHAPWITRELITLSRQKDKLFRRAKRTCHADDLLAAKHLQRSLKKQIRMAHRLFVEDIAARAIREPKLFWAYVNSQRKQSQCPRFLIDDTMVSSPSCISEAFNCHFSSVWSTYTVSPEPILSPTTAIPSAPSLSTVTMSTEDVLEAVSLIHPSQGPGPDGIHPLILKCTIQSMAPLLCRMFQRIIDTGTAPDAWKLAHVTPVYKGHGAQASLLSSYRPIASTSIVCRTFERILNKKIRSHLDDNNLLSPAQHGFRQNRSCETALGVLVHTLSAHLDNRTPCELVQLDLSRAFDRLPHPSVLASVNAKGISGTVLAWLASFLDNRMQRVVYRGAKSASSVVRAGVPQGSVLGPTLFTMFIDSITDSLHCTPILYADDISLLQPIRNPSDYASLQSDLDQCYQWTQQHQLPINTQKSTTMTVTGLCRPRQPPPRLTVGQVEIRRVSSSVILGVEFDGRLSFSPHVQRTLAKSRRMLGFITRTSLNMPPNAFRSLYTALVLPILEYCSEIWFPHSVRLQSCLASVQRRAAYTFYSRSTPRARRLPYRQIRTAVLLHHASWQPLASRMQGASVRLLCRLLSPGHQLLIDAPRLCHRTGRLQPLLTRTERHKSSWLPRAAALWQQLPPDLTRLFPPEDDNILSLVKAAQRLH</sequence>
<dbReference type="SUPFAM" id="SSF56219">
    <property type="entry name" value="DNase I-like"/>
    <property type="match status" value="1"/>
</dbReference>
<dbReference type="Gene3D" id="3.60.10.10">
    <property type="entry name" value="Endonuclease/exonuclease/phosphatase"/>
    <property type="match status" value="1"/>
</dbReference>
<dbReference type="InterPro" id="IPR000477">
    <property type="entry name" value="RT_dom"/>
</dbReference>
<dbReference type="Pfam" id="PF14529">
    <property type="entry name" value="Exo_endo_phos_2"/>
    <property type="match status" value="1"/>
</dbReference>
<reference evidence="2" key="1">
    <citation type="journal article" date="2018" name="PLoS Negl. Trop. Dis.">
        <title>Sialome diversity of ticks revealed by RNAseq of single tick salivary glands.</title>
        <authorList>
            <person name="Perner J."/>
            <person name="Kropackova S."/>
            <person name="Kopacek P."/>
            <person name="Ribeiro J.M."/>
        </authorList>
    </citation>
    <scope>NUCLEOTIDE SEQUENCE</scope>
    <source>
        <strain evidence="2">Siblings of single egg batch collected in Ceske Budejovice</strain>
        <tissue evidence="2">Salivary glands</tissue>
    </source>
</reference>
<dbReference type="GO" id="GO:0003824">
    <property type="term" value="F:catalytic activity"/>
    <property type="evidence" value="ECO:0007669"/>
    <property type="project" value="InterPro"/>
</dbReference>
<dbReference type="EMBL" id="GEGO01005774">
    <property type="protein sequence ID" value="JAR89630.1"/>
    <property type="molecule type" value="Transcribed_RNA"/>
</dbReference>
<dbReference type="InterPro" id="IPR043502">
    <property type="entry name" value="DNA/RNA_pol_sf"/>
</dbReference>